<proteinExistence type="predicted"/>
<protein>
    <submittedName>
        <fullName evidence="2">(northern house mosquito) hypothetical protein</fullName>
    </submittedName>
</protein>
<dbReference type="EMBL" id="HBUE01109437">
    <property type="protein sequence ID" value="CAG6488165.1"/>
    <property type="molecule type" value="Transcribed_RNA"/>
</dbReference>
<dbReference type="EMBL" id="HBUE01109435">
    <property type="protein sequence ID" value="CAG6488164.1"/>
    <property type="molecule type" value="Transcribed_RNA"/>
</dbReference>
<reference evidence="2" key="1">
    <citation type="submission" date="2021-05" db="EMBL/GenBank/DDBJ databases">
        <authorList>
            <person name="Alioto T."/>
            <person name="Alioto T."/>
            <person name="Gomez Garrido J."/>
        </authorList>
    </citation>
    <scope>NUCLEOTIDE SEQUENCE</scope>
</reference>
<accession>A0A8D8C6U2</accession>
<name>A0A8D8C6U2_CULPI</name>
<feature type="compositionally biased region" description="Basic and acidic residues" evidence="1">
    <location>
        <begin position="47"/>
        <end position="60"/>
    </location>
</feature>
<evidence type="ECO:0000256" key="1">
    <source>
        <dbReference type="SAM" id="MobiDB-lite"/>
    </source>
</evidence>
<sequence length="101" mass="11012">MKRPLGGYLYRVNLFGLRRSLARRCPSPPCPAPHGPRQFSSCGAARGGEDRRRVNRSREEAVDTVAQSAVMLGLCGGSGMTRTGIGSLAEHHRIEPPRERA</sequence>
<feature type="region of interest" description="Disordered" evidence="1">
    <location>
        <begin position="28"/>
        <end position="60"/>
    </location>
</feature>
<evidence type="ECO:0000313" key="2">
    <source>
        <dbReference type="EMBL" id="CAG6488165.1"/>
    </source>
</evidence>
<dbReference type="AlphaFoldDB" id="A0A8D8C6U2"/>
<organism evidence="2">
    <name type="scientific">Culex pipiens</name>
    <name type="common">House mosquito</name>
    <dbReference type="NCBI Taxonomy" id="7175"/>
    <lineage>
        <taxon>Eukaryota</taxon>
        <taxon>Metazoa</taxon>
        <taxon>Ecdysozoa</taxon>
        <taxon>Arthropoda</taxon>
        <taxon>Hexapoda</taxon>
        <taxon>Insecta</taxon>
        <taxon>Pterygota</taxon>
        <taxon>Neoptera</taxon>
        <taxon>Endopterygota</taxon>
        <taxon>Diptera</taxon>
        <taxon>Nematocera</taxon>
        <taxon>Culicoidea</taxon>
        <taxon>Culicidae</taxon>
        <taxon>Culicinae</taxon>
        <taxon>Culicini</taxon>
        <taxon>Culex</taxon>
        <taxon>Culex</taxon>
    </lineage>
</organism>